<feature type="compositionally biased region" description="Basic and acidic residues" evidence="1">
    <location>
        <begin position="1"/>
        <end position="18"/>
    </location>
</feature>
<organism evidence="2 3">
    <name type="scientific">Kitasatospora saccharophila</name>
    <dbReference type="NCBI Taxonomy" id="407973"/>
    <lineage>
        <taxon>Bacteria</taxon>
        <taxon>Bacillati</taxon>
        <taxon>Actinomycetota</taxon>
        <taxon>Actinomycetes</taxon>
        <taxon>Kitasatosporales</taxon>
        <taxon>Streptomycetaceae</taxon>
        <taxon>Kitasatospora</taxon>
    </lineage>
</organism>
<dbReference type="Proteomes" id="UP001500897">
    <property type="component" value="Unassembled WGS sequence"/>
</dbReference>
<keyword evidence="3" id="KW-1185">Reference proteome</keyword>
<accession>A0ABN2WCG6</accession>
<proteinExistence type="predicted"/>
<evidence type="ECO:0000313" key="2">
    <source>
        <dbReference type="EMBL" id="GAA2089191.1"/>
    </source>
</evidence>
<gene>
    <name evidence="2" type="ORF">GCM10009759_11900</name>
</gene>
<dbReference type="Pfam" id="PF04978">
    <property type="entry name" value="MST"/>
    <property type="match status" value="1"/>
</dbReference>
<dbReference type="SUPFAM" id="SSF109854">
    <property type="entry name" value="DinB/YfiT-like putative metalloenzymes"/>
    <property type="match status" value="1"/>
</dbReference>
<dbReference type="InterPro" id="IPR034660">
    <property type="entry name" value="DinB/YfiT-like"/>
</dbReference>
<dbReference type="RefSeq" id="WP_344550710.1">
    <property type="nucleotide sequence ID" value="NZ_BAAANS010000005.1"/>
</dbReference>
<reference evidence="2 3" key="1">
    <citation type="journal article" date="2019" name="Int. J. Syst. Evol. Microbiol.">
        <title>The Global Catalogue of Microorganisms (GCM) 10K type strain sequencing project: providing services to taxonomists for standard genome sequencing and annotation.</title>
        <authorList>
            <consortium name="The Broad Institute Genomics Platform"/>
            <consortium name="The Broad Institute Genome Sequencing Center for Infectious Disease"/>
            <person name="Wu L."/>
            <person name="Ma J."/>
        </authorList>
    </citation>
    <scope>NUCLEOTIDE SEQUENCE [LARGE SCALE GENOMIC DNA]</scope>
    <source>
        <strain evidence="2 3">JCM 14559</strain>
    </source>
</reference>
<dbReference type="InterPro" id="IPR007061">
    <property type="entry name" value="MST-like"/>
</dbReference>
<name>A0ABN2WCG6_9ACTN</name>
<evidence type="ECO:0000256" key="1">
    <source>
        <dbReference type="SAM" id="MobiDB-lite"/>
    </source>
</evidence>
<comment type="caution">
    <text evidence="2">The sequence shown here is derived from an EMBL/GenBank/DDBJ whole genome shotgun (WGS) entry which is preliminary data.</text>
</comment>
<sequence>MSDETTGRPAERPAERPAGRPTTAPQTFSPAWADAAGRADPPLVGDEREVLLSYLEFHRETFALKCAGVPTGRLSEFLVPPSGLTLHGLVRHLAGVEQWWLQIQFAGDESRPVLYYSDDDPDQDFERLDGDFDEAFATWRAQVEISRRIIADTPSLDATGVHKATGQPVSLRRILVHMLAEYARHNGHADLLRERIDGATGY</sequence>
<evidence type="ECO:0000313" key="3">
    <source>
        <dbReference type="Proteomes" id="UP001500897"/>
    </source>
</evidence>
<protein>
    <submittedName>
        <fullName evidence="2">DinB family protein</fullName>
    </submittedName>
</protein>
<dbReference type="Gene3D" id="1.20.120.450">
    <property type="entry name" value="dinb family like domain"/>
    <property type="match status" value="1"/>
</dbReference>
<dbReference type="EMBL" id="BAAANS010000005">
    <property type="protein sequence ID" value="GAA2089191.1"/>
    <property type="molecule type" value="Genomic_DNA"/>
</dbReference>
<feature type="region of interest" description="Disordered" evidence="1">
    <location>
        <begin position="1"/>
        <end position="40"/>
    </location>
</feature>